<dbReference type="GO" id="GO:0005524">
    <property type="term" value="F:ATP binding"/>
    <property type="evidence" value="ECO:0007669"/>
    <property type="project" value="UniProtKB-UniRule"/>
</dbReference>
<organism evidence="15 16">
    <name type="scientific">Peptostreptococcus anaerobius</name>
    <dbReference type="NCBI Taxonomy" id="1261"/>
    <lineage>
        <taxon>Bacteria</taxon>
        <taxon>Bacillati</taxon>
        <taxon>Bacillota</taxon>
        <taxon>Clostridia</taxon>
        <taxon>Peptostreptococcales</taxon>
        <taxon>Peptostreptococcaceae</taxon>
        <taxon>Peptostreptococcus</taxon>
    </lineage>
</organism>
<dbReference type="SUPFAM" id="SSF56059">
    <property type="entry name" value="Glutathione synthetase ATP-binding domain-like"/>
    <property type="match status" value="1"/>
</dbReference>
<dbReference type="AlphaFoldDB" id="A0A135YN11"/>
<dbReference type="InterPro" id="IPR016185">
    <property type="entry name" value="PreATP-grasp_dom_sf"/>
</dbReference>
<dbReference type="STRING" id="1261.HMPREF3195_01547"/>
<dbReference type="PROSITE" id="PS00843">
    <property type="entry name" value="DALA_DALA_LIGASE_1"/>
    <property type="match status" value="1"/>
</dbReference>
<feature type="binding site" evidence="12">
    <location>
        <position position="263"/>
    </location>
    <ligand>
        <name>Mg(2+)</name>
        <dbReference type="ChEBI" id="CHEBI:18420"/>
        <label>2</label>
    </ligand>
</feature>
<proteinExistence type="inferred from homology"/>
<feature type="active site" evidence="11">
    <location>
        <position position="274"/>
    </location>
</feature>
<dbReference type="GO" id="GO:0005737">
    <property type="term" value="C:cytoplasm"/>
    <property type="evidence" value="ECO:0007669"/>
    <property type="project" value="UniProtKB-SubCell"/>
</dbReference>
<dbReference type="NCBIfam" id="NF002378">
    <property type="entry name" value="PRK01372.1"/>
    <property type="match status" value="1"/>
</dbReference>
<dbReference type="InterPro" id="IPR011761">
    <property type="entry name" value="ATP-grasp"/>
</dbReference>
<feature type="active site" evidence="11">
    <location>
        <position position="14"/>
    </location>
</feature>
<keyword evidence="12" id="KW-0479">Metal-binding</keyword>
<dbReference type="GO" id="GO:0009252">
    <property type="term" value="P:peptidoglycan biosynthetic process"/>
    <property type="evidence" value="ECO:0007669"/>
    <property type="project" value="UniProtKB-UniRule"/>
</dbReference>
<dbReference type="InterPro" id="IPR011095">
    <property type="entry name" value="Dala_Dala_lig_C"/>
</dbReference>
<dbReference type="InterPro" id="IPR013815">
    <property type="entry name" value="ATP_grasp_subdomain_1"/>
</dbReference>
<sequence length="300" mass="33395">MKKIAVLYGGVSSEREVSLNSGKAMIDNLDKNKYDVIDFRIDSKDDIFKLDKDIDLALIGLHGKFGEDGSIQAVLETMGINYSGCNPLTSGILMDKNFTKIIARENGVKTANWAIVKSVDAIDYDKIDEIGYPVFIKPNSGGSSVATNLVKSKDQVESAVIEALKYDDIVMIEEYIKGIEHTSFILNGEVFPTIRITSDHEFFDYEAKYSTSNGAREEVVELEESVAKTLEDTSRTCWDIYNCRGYVRADYIITEDNQVYLLEINTLPGMTETSLIPKSAKARGIDYSGLLDKLIESAEI</sequence>
<evidence type="ECO:0000256" key="7">
    <source>
        <dbReference type="ARBA" id="ARBA00022960"/>
    </source>
</evidence>
<comment type="cofactor">
    <cofactor evidence="12">
        <name>Mg(2+)</name>
        <dbReference type="ChEBI" id="CHEBI:18420"/>
    </cofactor>
    <cofactor evidence="12">
        <name>Mn(2+)</name>
        <dbReference type="ChEBI" id="CHEBI:29035"/>
    </cofactor>
    <text evidence="12">Binds 2 magnesium or manganese ions per subunit.</text>
</comment>
<dbReference type="GO" id="GO:0008716">
    <property type="term" value="F:D-alanine-D-alanine ligase activity"/>
    <property type="evidence" value="ECO:0007669"/>
    <property type="project" value="UniProtKB-UniRule"/>
</dbReference>
<dbReference type="Gene3D" id="3.30.1490.20">
    <property type="entry name" value="ATP-grasp fold, A domain"/>
    <property type="match status" value="1"/>
</dbReference>
<keyword evidence="12" id="KW-0460">Magnesium</keyword>
<dbReference type="UniPathway" id="UPA00219"/>
<evidence type="ECO:0000313" key="16">
    <source>
        <dbReference type="Proteomes" id="UP000070326"/>
    </source>
</evidence>
<dbReference type="EC" id="6.3.2.4" evidence="10"/>
<feature type="active site" evidence="11">
    <location>
        <position position="143"/>
    </location>
</feature>
<dbReference type="Pfam" id="PF07478">
    <property type="entry name" value="Dala_Dala_lig_C"/>
    <property type="match status" value="1"/>
</dbReference>
<evidence type="ECO:0000256" key="13">
    <source>
        <dbReference type="PROSITE-ProRule" id="PRU00409"/>
    </source>
</evidence>
<evidence type="ECO:0000256" key="9">
    <source>
        <dbReference type="ARBA" id="ARBA00023316"/>
    </source>
</evidence>
<evidence type="ECO:0000256" key="1">
    <source>
        <dbReference type="ARBA" id="ARBA00004496"/>
    </source>
</evidence>
<evidence type="ECO:0000256" key="10">
    <source>
        <dbReference type="HAMAP-Rule" id="MF_00047"/>
    </source>
</evidence>
<dbReference type="Gene3D" id="3.30.470.20">
    <property type="entry name" value="ATP-grasp fold, B domain"/>
    <property type="match status" value="1"/>
</dbReference>
<evidence type="ECO:0000256" key="11">
    <source>
        <dbReference type="PIRSR" id="PIRSR039102-1"/>
    </source>
</evidence>
<comment type="catalytic activity">
    <reaction evidence="10">
        <text>2 D-alanine + ATP = D-alanyl-D-alanine + ADP + phosphate + H(+)</text>
        <dbReference type="Rhea" id="RHEA:11224"/>
        <dbReference type="ChEBI" id="CHEBI:15378"/>
        <dbReference type="ChEBI" id="CHEBI:30616"/>
        <dbReference type="ChEBI" id="CHEBI:43474"/>
        <dbReference type="ChEBI" id="CHEBI:57416"/>
        <dbReference type="ChEBI" id="CHEBI:57822"/>
        <dbReference type="ChEBI" id="CHEBI:456216"/>
        <dbReference type="EC" id="6.3.2.4"/>
    </reaction>
</comment>
<dbReference type="InterPro" id="IPR011127">
    <property type="entry name" value="Dala_Dala_lig_N"/>
</dbReference>
<dbReference type="HAMAP" id="MF_00047">
    <property type="entry name" value="Dala_Dala_lig"/>
    <property type="match status" value="1"/>
</dbReference>
<gene>
    <name evidence="10" type="primary">ddl</name>
    <name evidence="15" type="ORF">HMPREF3195_01547</name>
</gene>
<dbReference type="Gene3D" id="3.40.50.20">
    <property type="match status" value="1"/>
</dbReference>
<accession>A0A135YN11</accession>
<keyword evidence="9 10" id="KW-0961">Cell wall biogenesis/degradation</keyword>
<protein>
    <recommendedName>
        <fullName evidence="10">D-alanine--D-alanine ligase</fullName>
        <ecNumber evidence="10">6.3.2.4</ecNumber>
    </recommendedName>
    <alternativeName>
        <fullName evidence="10">D-Ala-D-Ala ligase</fullName>
    </alternativeName>
    <alternativeName>
        <fullName evidence="10">D-alanylalanine synthetase</fullName>
    </alternativeName>
</protein>
<evidence type="ECO:0000256" key="8">
    <source>
        <dbReference type="ARBA" id="ARBA00022984"/>
    </source>
</evidence>
<keyword evidence="6 13" id="KW-0067">ATP-binding</keyword>
<comment type="pathway">
    <text evidence="10">Cell wall biogenesis; peptidoglycan biosynthesis.</text>
</comment>
<keyword evidence="7 10" id="KW-0133">Cell shape</keyword>
<evidence type="ECO:0000256" key="3">
    <source>
        <dbReference type="ARBA" id="ARBA00022490"/>
    </source>
</evidence>
<dbReference type="PATRIC" id="fig|1261.3.peg.385"/>
<feature type="domain" description="ATP-grasp" evidence="14">
    <location>
        <begin position="100"/>
        <end position="296"/>
    </location>
</feature>
<comment type="subcellular location">
    <subcellularLocation>
        <location evidence="1 10">Cytoplasm</location>
    </subcellularLocation>
</comment>
<evidence type="ECO:0000256" key="6">
    <source>
        <dbReference type="ARBA" id="ARBA00022840"/>
    </source>
</evidence>
<keyword evidence="12" id="KW-0464">Manganese</keyword>
<keyword evidence="8 10" id="KW-0573">Peptidoglycan synthesis</keyword>
<keyword evidence="4 10" id="KW-0436">Ligase</keyword>
<dbReference type="Proteomes" id="UP000070326">
    <property type="component" value="Unassembled WGS sequence"/>
</dbReference>
<evidence type="ECO:0000256" key="12">
    <source>
        <dbReference type="PIRSR" id="PIRSR039102-3"/>
    </source>
</evidence>
<dbReference type="GO" id="GO:0008360">
    <property type="term" value="P:regulation of cell shape"/>
    <property type="evidence" value="ECO:0007669"/>
    <property type="project" value="UniProtKB-KW"/>
</dbReference>
<comment type="caution">
    <text evidence="15">The sequence shown here is derived from an EMBL/GenBank/DDBJ whole genome shotgun (WGS) entry which is preliminary data.</text>
</comment>
<feature type="binding site" evidence="12">
    <location>
        <position position="263"/>
    </location>
    <ligand>
        <name>Mg(2+)</name>
        <dbReference type="ChEBI" id="CHEBI:18420"/>
        <label>1</label>
    </ligand>
</feature>
<evidence type="ECO:0000256" key="4">
    <source>
        <dbReference type="ARBA" id="ARBA00022598"/>
    </source>
</evidence>
<dbReference type="GO" id="GO:0046872">
    <property type="term" value="F:metal ion binding"/>
    <property type="evidence" value="ECO:0007669"/>
    <property type="project" value="UniProtKB-KW"/>
</dbReference>
<feature type="binding site" evidence="12">
    <location>
        <position position="250"/>
    </location>
    <ligand>
        <name>Mg(2+)</name>
        <dbReference type="ChEBI" id="CHEBI:18420"/>
        <label>1</label>
    </ligand>
</feature>
<comment type="similarity">
    <text evidence="2 10">Belongs to the D-alanine--D-alanine ligase family.</text>
</comment>
<comment type="function">
    <text evidence="10">Cell wall formation.</text>
</comment>
<feature type="binding site" evidence="12">
    <location>
        <position position="265"/>
    </location>
    <ligand>
        <name>Mg(2+)</name>
        <dbReference type="ChEBI" id="CHEBI:18420"/>
        <label>2</label>
    </ligand>
</feature>
<evidence type="ECO:0000256" key="5">
    <source>
        <dbReference type="ARBA" id="ARBA00022741"/>
    </source>
</evidence>
<dbReference type="Pfam" id="PF01820">
    <property type="entry name" value="Dala_Dala_lig_N"/>
    <property type="match status" value="2"/>
</dbReference>
<dbReference type="GO" id="GO:0071555">
    <property type="term" value="P:cell wall organization"/>
    <property type="evidence" value="ECO:0007669"/>
    <property type="project" value="UniProtKB-KW"/>
</dbReference>
<keyword evidence="5 13" id="KW-0547">Nucleotide-binding</keyword>
<dbReference type="eggNOG" id="COG1181">
    <property type="taxonomic scope" value="Bacteria"/>
</dbReference>
<dbReference type="RefSeq" id="WP_021934880.1">
    <property type="nucleotide sequence ID" value="NZ_JADMXM010000004.1"/>
</dbReference>
<reference evidence="15 16" key="1">
    <citation type="submission" date="2016-02" db="EMBL/GenBank/DDBJ databases">
        <authorList>
            <person name="Wen L."/>
            <person name="He K."/>
            <person name="Yang H."/>
        </authorList>
    </citation>
    <scope>NUCLEOTIDE SEQUENCE [LARGE SCALE GENOMIC DNA]</scope>
    <source>
        <strain evidence="15 16">MJR8628A</strain>
    </source>
</reference>
<evidence type="ECO:0000256" key="2">
    <source>
        <dbReference type="ARBA" id="ARBA00010871"/>
    </source>
</evidence>
<dbReference type="InterPro" id="IPR000291">
    <property type="entry name" value="D-Ala_lig_Van_CS"/>
</dbReference>
<dbReference type="SMART" id="SM01209">
    <property type="entry name" value="GARS_A"/>
    <property type="match status" value="1"/>
</dbReference>
<dbReference type="NCBIfam" id="TIGR01205">
    <property type="entry name" value="D_ala_D_alaTIGR"/>
    <property type="match status" value="1"/>
</dbReference>
<dbReference type="SUPFAM" id="SSF52440">
    <property type="entry name" value="PreATP-grasp domain"/>
    <property type="match status" value="1"/>
</dbReference>
<dbReference type="PANTHER" id="PTHR23132">
    <property type="entry name" value="D-ALANINE--D-ALANINE LIGASE"/>
    <property type="match status" value="1"/>
</dbReference>
<dbReference type="PIRSF" id="PIRSF039102">
    <property type="entry name" value="Ddl/VanB"/>
    <property type="match status" value="1"/>
</dbReference>
<name>A0A135YN11_9FIRM</name>
<evidence type="ECO:0000259" key="14">
    <source>
        <dbReference type="PROSITE" id="PS50975"/>
    </source>
</evidence>
<evidence type="ECO:0000313" key="15">
    <source>
        <dbReference type="EMBL" id="KXI10805.1"/>
    </source>
</evidence>
<keyword evidence="3 10" id="KW-0963">Cytoplasm</keyword>
<dbReference type="EMBL" id="LSQZ01000085">
    <property type="protein sequence ID" value="KXI10805.1"/>
    <property type="molecule type" value="Genomic_DNA"/>
</dbReference>
<dbReference type="InterPro" id="IPR005905">
    <property type="entry name" value="D_ala_D_ala"/>
</dbReference>
<dbReference type="PROSITE" id="PS50975">
    <property type="entry name" value="ATP_GRASP"/>
    <property type="match status" value="1"/>
</dbReference>
<dbReference type="PANTHER" id="PTHR23132:SF23">
    <property type="entry name" value="D-ALANINE--D-ALANINE LIGASE B"/>
    <property type="match status" value="1"/>
</dbReference>